<name>A0A0G0QT31_9BACT</name>
<dbReference type="AlphaFoldDB" id="A0A0G0QT31"/>
<dbReference type="Proteomes" id="UP000034072">
    <property type="component" value="Unassembled WGS sequence"/>
</dbReference>
<feature type="compositionally biased region" description="Basic and acidic residues" evidence="1">
    <location>
        <begin position="50"/>
        <end position="59"/>
    </location>
</feature>
<evidence type="ECO:0000256" key="1">
    <source>
        <dbReference type="SAM" id="MobiDB-lite"/>
    </source>
</evidence>
<evidence type="ECO:0000313" key="2">
    <source>
        <dbReference type="EMBL" id="KKR40516.1"/>
    </source>
</evidence>
<feature type="compositionally biased region" description="Basic residues" evidence="1">
    <location>
        <begin position="1"/>
        <end position="25"/>
    </location>
</feature>
<protein>
    <submittedName>
        <fullName evidence="2">Uncharacterized protein</fullName>
    </submittedName>
</protein>
<feature type="region of interest" description="Disordered" evidence="1">
    <location>
        <begin position="1"/>
        <end position="59"/>
    </location>
</feature>
<sequence>MRMKRGKRGPMARKRDVRVRKHLHRISSGDGLRGNSWARRQAARRHNRRGKGEKSGYTM</sequence>
<comment type="caution">
    <text evidence="2">The sequence shown here is derived from an EMBL/GenBank/DDBJ whole genome shotgun (WGS) entry which is preliminary data.</text>
</comment>
<accession>A0A0G0QT31</accession>
<organism evidence="2">
    <name type="scientific">Candidatus Yanofskybacteria bacterium GW2011_GWE2_40_11</name>
    <dbReference type="NCBI Taxonomy" id="1619033"/>
    <lineage>
        <taxon>Bacteria</taxon>
        <taxon>Candidatus Yanofskyibacteriota</taxon>
    </lineage>
</organism>
<dbReference type="EMBL" id="LBXZ01000008">
    <property type="protein sequence ID" value="KKR40516.1"/>
    <property type="molecule type" value="Genomic_DNA"/>
</dbReference>
<proteinExistence type="predicted"/>
<reference evidence="2" key="1">
    <citation type="journal article" date="2015" name="Nature">
        <title>rRNA introns, odd ribosomes, and small enigmatic genomes across a large radiation of phyla.</title>
        <authorList>
            <person name="Brown C.T."/>
            <person name="Hug L.A."/>
            <person name="Thomas B.C."/>
            <person name="Sharon I."/>
            <person name="Castelle C.J."/>
            <person name="Singh A."/>
            <person name="Wilkins M.J."/>
            <person name="Williams K.H."/>
            <person name="Banfield J.F."/>
        </authorList>
    </citation>
    <scope>NUCLEOTIDE SEQUENCE [LARGE SCALE GENOMIC DNA]</scope>
</reference>
<gene>
    <name evidence="2" type="ORF">UT75_C0008G0038</name>
</gene>